<dbReference type="Pfam" id="PF04351">
    <property type="entry name" value="PilP"/>
    <property type="match status" value="1"/>
</dbReference>
<sequence length="178" mass="19445">MLLVGWLVIGALLAGCEDANLGALQAHLDTLRHKPQGQIAALPEMPRYATASYDQAYRRSPFVAEAIEEVKPADVTPLPDAERPRQPLEAFELDSLSLVGTLTVGNTLSGLVSAPDGAIHRLFKGDYLGRDYGRIISVEPRGLVLVETVRTPEGGWSERLQRLDMAEQESDGGSRRQR</sequence>
<gene>
    <name evidence="1" type="ORF">BTW07_00175</name>
</gene>
<dbReference type="AlphaFoldDB" id="A0A1Q8SXT5"/>
<protein>
    <recommendedName>
        <fullName evidence="3">Pilus assembly protein PilP</fullName>
    </recommendedName>
</protein>
<dbReference type="STRING" id="404433.BTW07_00175"/>
<organism evidence="1 2">
    <name type="scientific">Salinicola socius</name>
    <dbReference type="NCBI Taxonomy" id="404433"/>
    <lineage>
        <taxon>Bacteria</taxon>
        <taxon>Pseudomonadati</taxon>
        <taxon>Pseudomonadota</taxon>
        <taxon>Gammaproteobacteria</taxon>
        <taxon>Oceanospirillales</taxon>
        <taxon>Halomonadaceae</taxon>
        <taxon>Salinicola</taxon>
    </lineage>
</organism>
<proteinExistence type="predicted"/>
<evidence type="ECO:0000313" key="1">
    <source>
        <dbReference type="EMBL" id="OLO06230.1"/>
    </source>
</evidence>
<dbReference type="Gene3D" id="2.30.30.830">
    <property type="match status" value="1"/>
</dbReference>
<name>A0A1Q8SXT5_9GAMM</name>
<dbReference type="InterPro" id="IPR007446">
    <property type="entry name" value="PilP"/>
</dbReference>
<accession>A0A1Q8SXT5</accession>
<comment type="caution">
    <text evidence="1">The sequence shown here is derived from an EMBL/GenBank/DDBJ whole genome shotgun (WGS) entry which is preliminary data.</text>
</comment>
<keyword evidence="2" id="KW-1185">Reference proteome</keyword>
<evidence type="ECO:0008006" key="3">
    <source>
        <dbReference type="Google" id="ProtNLM"/>
    </source>
</evidence>
<dbReference type="Proteomes" id="UP000186878">
    <property type="component" value="Unassembled WGS sequence"/>
</dbReference>
<reference evidence="1 2" key="1">
    <citation type="submission" date="2016-12" db="EMBL/GenBank/DDBJ databases">
        <title>Draft genome sequences of strains Salinicola socius SMB35, Salinicola sp. MH3R3-1 and Chromohalobacter sp. SMB17 from the Verkhnekamsk potash mining region of Russia.</title>
        <authorList>
            <person name="Mavrodi D.V."/>
            <person name="Olsson B.E."/>
            <person name="Korsakova E.S."/>
            <person name="Pyankova A."/>
            <person name="Mavrodi O.V."/>
            <person name="Plotnikova E.G."/>
        </authorList>
    </citation>
    <scope>NUCLEOTIDE SEQUENCE [LARGE SCALE GENOMIC DNA]</scope>
    <source>
        <strain evidence="1 2">SMB35</strain>
    </source>
</reference>
<dbReference type="PIRSF" id="PIRSF016481">
    <property type="entry name" value="Pilus_assembly_PilP"/>
    <property type="match status" value="1"/>
</dbReference>
<evidence type="ECO:0000313" key="2">
    <source>
        <dbReference type="Proteomes" id="UP000186878"/>
    </source>
</evidence>
<dbReference type="EMBL" id="MSDO01000001">
    <property type="protein sequence ID" value="OLO06230.1"/>
    <property type="molecule type" value="Genomic_DNA"/>
</dbReference>